<dbReference type="AlphaFoldDB" id="A0ABD3HW47"/>
<gene>
    <name evidence="1" type="ORF">R1sor_008195</name>
</gene>
<protein>
    <submittedName>
        <fullName evidence="1">Uncharacterized protein</fullName>
    </submittedName>
</protein>
<name>A0ABD3HW47_9MARC</name>
<evidence type="ECO:0000313" key="2">
    <source>
        <dbReference type="Proteomes" id="UP001633002"/>
    </source>
</evidence>
<keyword evidence="2" id="KW-1185">Reference proteome</keyword>
<evidence type="ECO:0000313" key="1">
    <source>
        <dbReference type="EMBL" id="KAL3694544.1"/>
    </source>
</evidence>
<dbReference type="Proteomes" id="UP001633002">
    <property type="component" value="Unassembled WGS sequence"/>
</dbReference>
<organism evidence="1 2">
    <name type="scientific">Riccia sorocarpa</name>
    <dbReference type="NCBI Taxonomy" id="122646"/>
    <lineage>
        <taxon>Eukaryota</taxon>
        <taxon>Viridiplantae</taxon>
        <taxon>Streptophyta</taxon>
        <taxon>Embryophyta</taxon>
        <taxon>Marchantiophyta</taxon>
        <taxon>Marchantiopsida</taxon>
        <taxon>Marchantiidae</taxon>
        <taxon>Marchantiales</taxon>
        <taxon>Ricciaceae</taxon>
        <taxon>Riccia</taxon>
    </lineage>
</organism>
<reference evidence="1 2" key="1">
    <citation type="submission" date="2024-09" db="EMBL/GenBank/DDBJ databases">
        <title>Chromosome-scale assembly of Riccia sorocarpa.</title>
        <authorList>
            <person name="Paukszto L."/>
        </authorList>
    </citation>
    <scope>NUCLEOTIDE SEQUENCE [LARGE SCALE GENOMIC DNA]</scope>
    <source>
        <strain evidence="1">LP-2024</strain>
        <tissue evidence="1">Aerial parts of the thallus</tissue>
    </source>
</reference>
<proteinExistence type="predicted"/>
<comment type="caution">
    <text evidence="1">The sequence shown here is derived from an EMBL/GenBank/DDBJ whole genome shotgun (WGS) entry which is preliminary data.</text>
</comment>
<accession>A0ABD3HW47</accession>
<dbReference type="EMBL" id="JBJQOH010000003">
    <property type="protein sequence ID" value="KAL3694544.1"/>
    <property type="molecule type" value="Genomic_DNA"/>
</dbReference>
<sequence length="196" mass="21453">MDCTDLNALDHDASGNSLLPDFSPPGGYLKRLQSEIRNGNSFHSVQLSREANGHDIEAAVGFQKNFATALIAALQDRFQDNNIVSCFKIFNPREVPSTPMGMRDWGSSELEQLLRFYGENKVLETGKPMEALVTAGAVKGTDSDAAEEIFVKALELWKGATSNRFLYSNPSAHLNDLAGSMLQRDPESPDDTTDAL</sequence>